<feature type="domain" description="DUF6534" evidence="2">
    <location>
        <begin position="184"/>
        <end position="269"/>
    </location>
</feature>
<dbReference type="InParanoid" id="A0A165C4I8"/>
<dbReference type="STRING" id="1353952.A0A165C4I8"/>
<reference evidence="3 4" key="1">
    <citation type="journal article" date="2016" name="Mol. Biol. Evol.">
        <title>Comparative Genomics of Early-Diverging Mushroom-Forming Fungi Provides Insights into the Origins of Lignocellulose Decay Capabilities.</title>
        <authorList>
            <person name="Nagy L.G."/>
            <person name="Riley R."/>
            <person name="Tritt A."/>
            <person name="Adam C."/>
            <person name="Daum C."/>
            <person name="Floudas D."/>
            <person name="Sun H."/>
            <person name="Yadav J.S."/>
            <person name="Pangilinan J."/>
            <person name="Larsson K.H."/>
            <person name="Matsuura K."/>
            <person name="Barry K."/>
            <person name="Labutti K."/>
            <person name="Kuo R."/>
            <person name="Ohm R.A."/>
            <person name="Bhattacharya S.S."/>
            <person name="Shirouzu T."/>
            <person name="Yoshinaga Y."/>
            <person name="Martin F.M."/>
            <person name="Grigoriev I.V."/>
            <person name="Hibbett D.S."/>
        </authorList>
    </citation>
    <scope>NUCLEOTIDE SEQUENCE [LARGE SCALE GENOMIC DNA]</scope>
    <source>
        <strain evidence="3 4">HHB12733</strain>
    </source>
</reference>
<sequence length="338" mass="37391">MVSHTIGTVLGPIVLGTNINFFLFGIVLYQFASYLSRTSSLRALSRQNPYALNAINYKPDPWPVRAIVYWLMVLDTYHTAVCAYMQWQYTIDHFGDPQILELATWPYASTPIVTILASVTVQCFLAWRIRIITKRNVWFVIIVFLSIVQGLAGLGTGIGALWVSDISRFYELEPVAGVWFCAQVACDMVITTTLILTLNKERTGFKHTDSVINRLIRGAFETAVFATVFCVLDMAMFFAESGNNLHLAFALPMGRIYSNTLLATLNSRQAHREALASSSFDPWVWVGSGPGLGRGQSRRGWGEYRPEGPGVLSGVLGEKISGEGIVRSSFSAPLCARG</sequence>
<name>A0A165C4I8_9BASI</name>
<dbReference type="AlphaFoldDB" id="A0A165C4I8"/>
<dbReference type="Pfam" id="PF20152">
    <property type="entry name" value="DUF6534"/>
    <property type="match status" value="1"/>
</dbReference>
<proteinExistence type="predicted"/>
<feature type="transmembrane region" description="Helical" evidence="1">
    <location>
        <begin position="6"/>
        <end position="32"/>
    </location>
</feature>
<feature type="transmembrane region" description="Helical" evidence="1">
    <location>
        <begin position="219"/>
        <end position="239"/>
    </location>
</feature>
<keyword evidence="1" id="KW-1133">Transmembrane helix</keyword>
<dbReference type="PANTHER" id="PTHR40465">
    <property type="entry name" value="CHROMOSOME 1, WHOLE GENOME SHOTGUN SEQUENCE"/>
    <property type="match status" value="1"/>
</dbReference>
<evidence type="ECO:0000259" key="2">
    <source>
        <dbReference type="Pfam" id="PF20152"/>
    </source>
</evidence>
<dbReference type="InterPro" id="IPR045339">
    <property type="entry name" value="DUF6534"/>
</dbReference>
<dbReference type="Proteomes" id="UP000076842">
    <property type="component" value="Unassembled WGS sequence"/>
</dbReference>
<protein>
    <recommendedName>
        <fullName evidence="2">DUF6534 domain-containing protein</fullName>
    </recommendedName>
</protein>
<dbReference type="OrthoDB" id="2562493at2759"/>
<gene>
    <name evidence="3" type="ORF">CALCODRAFT_444870</name>
</gene>
<keyword evidence="4" id="KW-1185">Reference proteome</keyword>
<organism evidence="3 4">
    <name type="scientific">Calocera cornea HHB12733</name>
    <dbReference type="NCBI Taxonomy" id="1353952"/>
    <lineage>
        <taxon>Eukaryota</taxon>
        <taxon>Fungi</taxon>
        <taxon>Dikarya</taxon>
        <taxon>Basidiomycota</taxon>
        <taxon>Agaricomycotina</taxon>
        <taxon>Dacrymycetes</taxon>
        <taxon>Dacrymycetales</taxon>
        <taxon>Dacrymycetaceae</taxon>
        <taxon>Calocera</taxon>
    </lineage>
</organism>
<keyword evidence="1" id="KW-0472">Membrane</keyword>
<feature type="transmembrane region" description="Helical" evidence="1">
    <location>
        <begin position="67"/>
        <end position="87"/>
    </location>
</feature>
<feature type="transmembrane region" description="Helical" evidence="1">
    <location>
        <begin position="139"/>
        <end position="164"/>
    </location>
</feature>
<evidence type="ECO:0000256" key="1">
    <source>
        <dbReference type="SAM" id="Phobius"/>
    </source>
</evidence>
<feature type="transmembrane region" description="Helical" evidence="1">
    <location>
        <begin position="176"/>
        <end position="198"/>
    </location>
</feature>
<dbReference type="PANTHER" id="PTHR40465:SF1">
    <property type="entry name" value="DUF6534 DOMAIN-CONTAINING PROTEIN"/>
    <property type="match status" value="1"/>
</dbReference>
<dbReference type="EMBL" id="KV424206">
    <property type="protein sequence ID" value="KZT50227.1"/>
    <property type="molecule type" value="Genomic_DNA"/>
</dbReference>
<evidence type="ECO:0000313" key="4">
    <source>
        <dbReference type="Proteomes" id="UP000076842"/>
    </source>
</evidence>
<evidence type="ECO:0000313" key="3">
    <source>
        <dbReference type="EMBL" id="KZT50227.1"/>
    </source>
</evidence>
<keyword evidence="1" id="KW-0812">Transmembrane</keyword>
<accession>A0A165C4I8</accession>
<feature type="transmembrane region" description="Helical" evidence="1">
    <location>
        <begin position="107"/>
        <end position="127"/>
    </location>
</feature>